<keyword evidence="2" id="KW-1185">Reference proteome</keyword>
<evidence type="ECO:0008006" key="3">
    <source>
        <dbReference type="Google" id="ProtNLM"/>
    </source>
</evidence>
<dbReference type="EMBL" id="ML119751">
    <property type="protein sequence ID" value="RPA76110.1"/>
    <property type="molecule type" value="Genomic_DNA"/>
</dbReference>
<reference evidence="1 2" key="1">
    <citation type="journal article" date="2018" name="Nat. Ecol. Evol.">
        <title>Pezizomycetes genomes reveal the molecular basis of ectomycorrhizal truffle lifestyle.</title>
        <authorList>
            <person name="Murat C."/>
            <person name="Payen T."/>
            <person name="Noel B."/>
            <person name="Kuo A."/>
            <person name="Morin E."/>
            <person name="Chen J."/>
            <person name="Kohler A."/>
            <person name="Krizsan K."/>
            <person name="Balestrini R."/>
            <person name="Da Silva C."/>
            <person name="Montanini B."/>
            <person name="Hainaut M."/>
            <person name="Levati E."/>
            <person name="Barry K.W."/>
            <person name="Belfiori B."/>
            <person name="Cichocki N."/>
            <person name="Clum A."/>
            <person name="Dockter R.B."/>
            <person name="Fauchery L."/>
            <person name="Guy J."/>
            <person name="Iotti M."/>
            <person name="Le Tacon F."/>
            <person name="Lindquist E.A."/>
            <person name="Lipzen A."/>
            <person name="Malagnac F."/>
            <person name="Mello A."/>
            <person name="Molinier V."/>
            <person name="Miyauchi S."/>
            <person name="Poulain J."/>
            <person name="Riccioni C."/>
            <person name="Rubini A."/>
            <person name="Sitrit Y."/>
            <person name="Splivallo R."/>
            <person name="Traeger S."/>
            <person name="Wang M."/>
            <person name="Zifcakova L."/>
            <person name="Wipf D."/>
            <person name="Zambonelli A."/>
            <person name="Paolocci F."/>
            <person name="Nowrousian M."/>
            <person name="Ottonello S."/>
            <person name="Baldrian P."/>
            <person name="Spatafora J.W."/>
            <person name="Henrissat B."/>
            <person name="Nagy L.G."/>
            <person name="Aury J.M."/>
            <person name="Wincker P."/>
            <person name="Grigoriev I.V."/>
            <person name="Bonfante P."/>
            <person name="Martin F.M."/>
        </authorList>
    </citation>
    <scope>NUCLEOTIDE SEQUENCE [LARGE SCALE GENOMIC DNA]</scope>
    <source>
        <strain evidence="1 2">RN42</strain>
    </source>
</reference>
<accession>A0A3N4HW74</accession>
<evidence type="ECO:0000313" key="1">
    <source>
        <dbReference type="EMBL" id="RPA76110.1"/>
    </source>
</evidence>
<proteinExistence type="predicted"/>
<evidence type="ECO:0000313" key="2">
    <source>
        <dbReference type="Proteomes" id="UP000275078"/>
    </source>
</evidence>
<organism evidence="1 2">
    <name type="scientific">Ascobolus immersus RN42</name>
    <dbReference type="NCBI Taxonomy" id="1160509"/>
    <lineage>
        <taxon>Eukaryota</taxon>
        <taxon>Fungi</taxon>
        <taxon>Dikarya</taxon>
        <taxon>Ascomycota</taxon>
        <taxon>Pezizomycotina</taxon>
        <taxon>Pezizomycetes</taxon>
        <taxon>Pezizales</taxon>
        <taxon>Ascobolaceae</taxon>
        <taxon>Ascobolus</taxon>
    </lineage>
</organism>
<sequence>MDVPVRHSFLGLPLEMRLEVYSCCSVLSLLMLRSTCNQLHAEIMSRPSIISSSYGYQKYYGRDLSPKFERTTNALPARMSFGCSDIDRVTDEIEADLFNDLFCLLPTRMGAKFRIVERQVACTVCFCIQPGVFCISPYFRNPAKYRDWQAEGLKMWDTCAYCLDSMGKQKLTQFLRAKFGFTERKIKKLLRNPSFRDDDS</sequence>
<protein>
    <recommendedName>
        <fullName evidence="3">F-box domain-containing protein</fullName>
    </recommendedName>
</protein>
<gene>
    <name evidence="1" type="ORF">BJ508DRAFT_311425</name>
</gene>
<name>A0A3N4HW74_ASCIM</name>
<dbReference type="AlphaFoldDB" id="A0A3N4HW74"/>
<dbReference type="Proteomes" id="UP000275078">
    <property type="component" value="Unassembled WGS sequence"/>
</dbReference>